<evidence type="ECO:0000313" key="2">
    <source>
        <dbReference type="Proteomes" id="UP000186817"/>
    </source>
</evidence>
<accession>A0A1Q9EEA8</accession>
<reference evidence="1 2" key="1">
    <citation type="submission" date="2016-02" db="EMBL/GenBank/DDBJ databases">
        <title>Genome analysis of coral dinoflagellate symbionts highlights evolutionary adaptations to a symbiotic lifestyle.</title>
        <authorList>
            <person name="Aranda M."/>
            <person name="Li Y."/>
            <person name="Liew Y.J."/>
            <person name="Baumgarten S."/>
            <person name="Simakov O."/>
            <person name="Wilson M."/>
            <person name="Piel J."/>
            <person name="Ashoor H."/>
            <person name="Bougouffa S."/>
            <person name="Bajic V.B."/>
            <person name="Ryu T."/>
            <person name="Ravasi T."/>
            <person name="Bayer T."/>
            <person name="Micklem G."/>
            <person name="Kim H."/>
            <person name="Bhak J."/>
            <person name="Lajeunesse T.C."/>
            <person name="Voolstra C.R."/>
        </authorList>
    </citation>
    <scope>NUCLEOTIDE SEQUENCE [LARGE SCALE GENOMIC DNA]</scope>
    <source>
        <strain evidence="1 2">CCMP2467</strain>
    </source>
</reference>
<protein>
    <submittedName>
        <fullName evidence="1">Uncharacterized protein</fullName>
    </submittedName>
</protein>
<gene>
    <name evidence="1" type="ORF">AK812_SmicGene11033</name>
</gene>
<comment type="caution">
    <text evidence="1">The sequence shown here is derived from an EMBL/GenBank/DDBJ whole genome shotgun (WGS) entry which is preliminary data.</text>
</comment>
<dbReference type="EMBL" id="LSRX01000176">
    <property type="protein sequence ID" value="OLQ05775.1"/>
    <property type="molecule type" value="Genomic_DNA"/>
</dbReference>
<proteinExistence type="predicted"/>
<name>A0A1Q9EEA8_SYMMI</name>
<dbReference type="Proteomes" id="UP000186817">
    <property type="component" value="Unassembled WGS sequence"/>
</dbReference>
<evidence type="ECO:0000313" key="1">
    <source>
        <dbReference type="EMBL" id="OLQ05775.1"/>
    </source>
</evidence>
<keyword evidence="2" id="KW-1185">Reference proteome</keyword>
<dbReference type="AlphaFoldDB" id="A0A1Q9EEA8"/>
<organism evidence="1 2">
    <name type="scientific">Symbiodinium microadriaticum</name>
    <name type="common">Dinoflagellate</name>
    <name type="synonym">Zooxanthella microadriatica</name>
    <dbReference type="NCBI Taxonomy" id="2951"/>
    <lineage>
        <taxon>Eukaryota</taxon>
        <taxon>Sar</taxon>
        <taxon>Alveolata</taxon>
        <taxon>Dinophyceae</taxon>
        <taxon>Suessiales</taxon>
        <taxon>Symbiodiniaceae</taxon>
        <taxon>Symbiodinium</taxon>
    </lineage>
</organism>
<sequence length="129" mass="14342">MGAGSAKYTKCERAVEQECCERCGKSYITTLEVTYEIEKVRESLRCQSCQGLGRCSQSGEICKACDGVGRIAIQREERRRLSHREVDVEPHKCSEMPVPVFSSVLNLAAEVMHKKKNVGITDCPVGQCI</sequence>